<keyword evidence="3 9" id="KW-1133">Transmembrane helix</keyword>
<evidence type="ECO:0000256" key="1">
    <source>
        <dbReference type="ARBA" id="ARBA00004167"/>
    </source>
</evidence>
<dbReference type="EMBL" id="JAUEDM010000003">
    <property type="protein sequence ID" value="KAK3322706.1"/>
    <property type="molecule type" value="Genomic_DNA"/>
</dbReference>
<keyword evidence="6" id="KW-0325">Glycoprotein</keyword>
<feature type="compositionally biased region" description="Basic and acidic residues" evidence="8">
    <location>
        <begin position="1"/>
        <end position="13"/>
    </location>
</feature>
<evidence type="ECO:0000256" key="3">
    <source>
        <dbReference type="ARBA" id="ARBA00022989"/>
    </source>
</evidence>
<evidence type="ECO:0000313" key="11">
    <source>
        <dbReference type="Proteomes" id="UP001283341"/>
    </source>
</evidence>
<evidence type="ECO:0000256" key="5">
    <source>
        <dbReference type="ARBA" id="ARBA00023136"/>
    </source>
</evidence>
<protein>
    <submittedName>
        <fullName evidence="10">Uncharacterized protein</fullName>
    </submittedName>
</protein>
<evidence type="ECO:0000256" key="6">
    <source>
        <dbReference type="ARBA" id="ARBA00023180"/>
    </source>
</evidence>
<evidence type="ECO:0000256" key="2">
    <source>
        <dbReference type="ARBA" id="ARBA00022692"/>
    </source>
</evidence>
<keyword evidence="2 9" id="KW-0812">Transmembrane</keyword>
<proteinExistence type="inferred from homology"/>
<keyword evidence="11" id="KW-1185">Reference proteome</keyword>
<dbReference type="GO" id="GO:0043386">
    <property type="term" value="P:mycotoxin biosynthetic process"/>
    <property type="evidence" value="ECO:0007669"/>
    <property type="project" value="InterPro"/>
</dbReference>
<dbReference type="Proteomes" id="UP001283341">
    <property type="component" value="Unassembled WGS sequence"/>
</dbReference>
<dbReference type="Pfam" id="PF11807">
    <property type="entry name" value="UstYa"/>
    <property type="match status" value="1"/>
</dbReference>
<evidence type="ECO:0000256" key="4">
    <source>
        <dbReference type="ARBA" id="ARBA00023026"/>
    </source>
</evidence>
<name>A0AAE0ICV7_9PEZI</name>
<gene>
    <name evidence="10" type="ORF">B0H66DRAFT_532033</name>
</gene>
<dbReference type="InterPro" id="IPR021765">
    <property type="entry name" value="UstYa-like"/>
</dbReference>
<dbReference type="AlphaFoldDB" id="A0AAE0ICV7"/>
<comment type="subcellular location">
    <subcellularLocation>
        <location evidence="1">Membrane</location>
        <topology evidence="1">Single-pass membrane protein</topology>
    </subcellularLocation>
</comment>
<evidence type="ECO:0000256" key="7">
    <source>
        <dbReference type="ARBA" id="ARBA00035112"/>
    </source>
</evidence>
<feature type="transmembrane region" description="Helical" evidence="9">
    <location>
        <begin position="38"/>
        <end position="63"/>
    </location>
</feature>
<feature type="region of interest" description="Disordered" evidence="8">
    <location>
        <begin position="259"/>
        <end position="293"/>
    </location>
</feature>
<evidence type="ECO:0000313" key="10">
    <source>
        <dbReference type="EMBL" id="KAK3322706.1"/>
    </source>
</evidence>
<dbReference type="PANTHER" id="PTHR33365:SF7">
    <property type="entry name" value="TAT PATHWAY SIGNAL SEQUENCE"/>
    <property type="match status" value="1"/>
</dbReference>
<feature type="region of interest" description="Disordered" evidence="8">
    <location>
        <begin position="1"/>
        <end position="22"/>
    </location>
</feature>
<comment type="caution">
    <text evidence="10">The sequence shown here is derived from an EMBL/GenBank/DDBJ whole genome shotgun (WGS) entry which is preliminary data.</text>
</comment>
<accession>A0AAE0ICV7</accession>
<organism evidence="10 11">
    <name type="scientific">Apodospora peruviana</name>
    <dbReference type="NCBI Taxonomy" id="516989"/>
    <lineage>
        <taxon>Eukaryota</taxon>
        <taxon>Fungi</taxon>
        <taxon>Dikarya</taxon>
        <taxon>Ascomycota</taxon>
        <taxon>Pezizomycotina</taxon>
        <taxon>Sordariomycetes</taxon>
        <taxon>Sordariomycetidae</taxon>
        <taxon>Sordariales</taxon>
        <taxon>Lasiosphaeriaceae</taxon>
        <taxon>Apodospora</taxon>
    </lineage>
</organism>
<keyword evidence="4" id="KW-0843">Virulence</keyword>
<sequence length="293" mass="34240">MFDKPSSSEDAREPFLAPGSHHQDDWERMSVRRRRINYPAIATHCTIALVYLLTLTITGTSWFNRSSSMPACTNVDSAAEIYYPAEEAVEHQLVDFPLRDFYHDNPFVGDPRPEHDEAWRNLLWNMNVRFTEDEMQKMNLTSLKLKDGSGYVGSFMAYHDIHCVHWIRKWMHREHYWPYLEGDALRERKVHIEHCLDRLRLNAMCHAERAVSTYEWMGAFPRPTVEQQHKCVNWEKFDAWNAERRVDLFDADAFEGRPPLSPMCTQEEEANLDVRLGTKPGSLPGDDMDGAHK</sequence>
<dbReference type="PANTHER" id="PTHR33365">
    <property type="entry name" value="YALI0B05434P"/>
    <property type="match status" value="1"/>
</dbReference>
<keyword evidence="5 9" id="KW-0472">Membrane</keyword>
<reference evidence="10" key="2">
    <citation type="submission" date="2023-06" db="EMBL/GenBank/DDBJ databases">
        <authorList>
            <consortium name="Lawrence Berkeley National Laboratory"/>
            <person name="Haridas S."/>
            <person name="Hensen N."/>
            <person name="Bonometti L."/>
            <person name="Westerberg I."/>
            <person name="Brannstrom I.O."/>
            <person name="Guillou S."/>
            <person name="Cros-Aarteil S."/>
            <person name="Calhoun S."/>
            <person name="Kuo A."/>
            <person name="Mondo S."/>
            <person name="Pangilinan J."/>
            <person name="Riley R."/>
            <person name="Labutti K."/>
            <person name="Andreopoulos B."/>
            <person name="Lipzen A."/>
            <person name="Chen C."/>
            <person name="Yanf M."/>
            <person name="Daum C."/>
            <person name="Ng V."/>
            <person name="Clum A."/>
            <person name="Steindorff A."/>
            <person name="Ohm R."/>
            <person name="Martin F."/>
            <person name="Silar P."/>
            <person name="Natvig D."/>
            <person name="Lalanne C."/>
            <person name="Gautier V."/>
            <person name="Ament-Velasquez S.L."/>
            <person name="Kruys A."/>
            <person name="Hutchinson M.I."/>
            <person name="Powell A.J."/>
            <person name="Barry K."/>
            <person name="Miller A.N."/>
            <person name="Grigoriev I.V."/>
            <person name="Debuchy R."/>
            <person name="Gladieux P."/>
            <person name="Thoren M.H."/>
            <person name="Johannesson H."/>
        </authorList>
    </citation>
    <scope>NUCLEOTIDE SEQUENCE</scope>
    <source>
        <strain evidence="10">CBS 118394</strain>
    </source>
</reference>
<reference evidence="10" key="1">
    <citation type="journal article" date="2023" name="Mol. Phylogenet. Evol.">
        <title>Genome-scale phylogeny and comparative genomics of the fungal order Sordariales.</title>
        <authorList>
            <person name="Hensen N."/>
            <person name="Bonometti L."/>
            <person name="Westerberg I."/>
            <person name="Brannstrom I.O."/>
            <person name="Guillou S."/>
            <person name="Cros-Aarteil S."/>
            <person name="Calhoun S."/>
            <person name="Haridas S."/>
            <person name="Kuo A."/>
            <person name="Mondo S."/>
            <person name="Pangilinan J."/>
            <person name="Riley R."/>
            <person name="LaButti K."/>
            <person name="Andreopoulos B."/>
            <person name="Lipzen A."/>
            <person name="Chen C."/>
            <person name="Yan M."/>
            <person name="Daum C."/>
            <person name="Ng V."/>
            <person name="Clum A."/>
            <person name="Steindorff A."/>
            <person name="Ohm R.A."/>
            <person name="Martin F."/>
            <person name="Silar P."/>
            <person name="Natvig D.O."/>
            <person name="Lalanne C."/>
            <person name="Gautier V."/>
            <person name="Ament-Velasquez S.L."/>
            <person name="Kruys A."/>
            <person name="Hutchinson M.I."/>
            <person name="Powell A.J."/>
            <person name="Barry K."/>
            <person name="Miller A.N."/>
            <person name="Grigoriev I.V."/>
            <person name="Debuchy R."/>
            <person name="Gladieux P."/>
            <person name="Hiltunen Thoren M."/>
            <person name="Johannesson H."/>
        </authorList>
    </citation>
    <scope>NUCLEOTIDE SEQUENCE</scope>
    <source>
        <strain evidence="10">CBS 118394</strain>
    </source>
</reference>
<evidence type="ECO:0000256" key="8">
    <source>
        <dbReference type="SAM" id="MobiDB-lite"/>
    </source>
</evidence>
<dbReference type="GO" id="GO:0016020">
    <property type="term" value="C:membrane"/>
    <property type="evidence" value="ECO:0007669"/>
    <property type="project" value="UniProtKB-SubCell"/>
</dbReference>
<evidence type="ECO:0000256" key="9">
    <source>
        <dbReference type="SAM" id="Phobius"/>
    </source>
</evidence>
<comment type="similarity">
    <text evidence="7">Belongs to the ustYa family.</text>
</comment>